<feature type="region of interest" description="Disordered" evidence="1">
    <location>
        <begin position="305"/>
        <end position="325"/>
    </location>
</feature>
<dbReference type="Proteomes" id="UP001055712">
    <property type="component" value="Unassembled WGS sequence"/>
</dbReference>
<organism evidence="3 4">
    <name type="scientific">Chlorella vulgaris</name>
    <name type="common">Green alga</name>
    <dbReference type="NCBI Taxonomy" id="3077"/>
    <lineage>
        <taxon>Eukaryota</taxon>
        <taxon>Viridiplantae</taxon>
        <taxon>Chlorophyta</taxon>
        <taxon>core chlorophytes</taxon>
        <taxon>Trebouxiophyceae</taxon>
        <taxon>Chlorellales</taxon>
        <taxon>Chlorellaceae</taxon>
        <taxon>Chlorella clade</taxon>
        <taxon>Chlorella</taxon>
    </lineage>
</organism>
<keyword evidence="2" id="KW-0472">Membrane</keyword>
<evidence type="ECO:0000256" key="1">
    <source>
        <dbReference type="SAM" id="MobiDB-lite"/>
    </source>
</evidence>
<feature type="compositionally biased region" description="Pro residues" evidence="1">
    <location>
        <begin position="305"/>
        <end position="316"/>
    </location>
</feature>
<evidence type="ECO:0000313" key="3">
    <source>
        <dbReference type="EMBL" id="KAI3434783.1"/>
    </source>
</evidence>
<reference evidence="3" key="1">
    <citation type="journal article" date="2019" name="Plant J.">
        <title>Chlorella vulgaris genome assembly and annotation reveals the molecular basis for metabolic acclimation to high light conditions.</title>
        <authorList>
            <person name="Cecchin M."/>
            <person name="Marcolungo L."/>
            <person name="Rossato M."/>
            <person name="Girolomoni L."/>
            <person name="Cosentino E."/>
            <person name="Cuine S."/>
            <person name="Li-Beisson Y."/>
            <person name="Delledonne M."/>
            <person name="Ballottari M."/>
        </authorList>
    </citation>
    <scope>NUCLEOTIDE SEQUENCE</scope>
    <source>
        <strain evidence="3">211/11P</strain>
    </source>
</reference>
<keyword evidence="2" id="KW-1133">Transmembrane helix</keyword>
<sequence>MAQPWPAPASSLASYDDSALHESPIEGSAWPANGTCSAWVVVAGDGGGKPSGTGGNWKEQDYCVSAVPVEEGSPDEECFGAAGEYGADDLRPLFRHAEMVFVSWIVLLLVASVGVNLWVALNPVRSTSSVQQVPLPPSMLPAADSGPARCDGAPLNLRPERFTSLVVNFPTEAEHYASNSVDKLTSGGGSGSDTADAAVRYPAYYSGTTPDYCIVTIDATYTCLPADKICTWSLQEGRRRCEAACSNTADSCAGVMNLPGHPLQERVCGLLGNARPSCSGMNSTVLGLRQLHAFYRLNLCMAPPTPSPPPPTPLPPSSASLAAQQGAVVDAAGAAATAADGAAMGK</sequence>
<reference evidence="3" key="2">
    <citation type="submission" date="2020-11" db="EMBL/GenBank/DDBJ databases">
        <authorList>
            <person name="Cecchin M."/>
            <person name="Marcolungo L."/>
            <person name="Rossato M."/>
            <person name="Girolomoni L."/>
            <person name="Cosentino E."/>
            <person name="Cuine S."/>
            <person name="Li-Beisson Y."/>
            <person name="Delledonne M."/>
            <person name="Ballottari M."/>
        </authorList>
    </citation>
    <scope>NUCLEOTIDE SEQUENCE</scope>
    <source>
        <strain evidence="3">211/11P</strain>
        <tissue evidence="3">Whole cell</tissue>
    </source>
</reference>
<evidence type="ECO:0000256" key="2">
    <source>
        <dbReference type="SAM" id="Phobius"/>
    </source>
</evidence>
<feature type="transmembrane region" description="Helical" evidence="2">
    <location>
        <begin position="100"/>
        <end position="121"/>
    </location>
</feature>
<keyword evidence="4" id="KW-1185">Reference proteome</keyword>
<accession>A0A9D4YZH9</accession>
<protein>
    <submittedName>
        <fullName evidence="3">Uncharacterized protein</fullName>
    </submittedName>
</protein>
<gene>
    <name evidence="3" type="ORF">D9Q98_002842</name>
</gene>
<keyword evidence="2" id="KW-0812">Transmembrane</keyword>
<dbReference type="EMBL" id="SIDB01000003">
    <property type="protein sequence ID" value="KAI3434783.1"/>
    <property type="molecule type" value="Genomic_DNA"/>
</dbReference>
<comment type="caution">
    <text evidence="3">The sequence shown here is derived from an EMBL/GenBank/DDBJ whole genome shotgun (WGS) entry which is preliminary data.</text>
</comment>
<dbReference type="AlphaFoldDB" id="A0A9D4YZH9"/>
<name>A0A9D4YZH9_CHLVU</name>
<proteinExistence type="predicted"/>
<evidence type="ECO:0000313" key="4">
    <source>
        <dbReference type="Proteomes" id="UP001055712"/>
    </source>
</evidence>